<evidence type="ECO:0000259" key="2">
    <source>
        <dbReference type="Pfam" id="PF00085"/>
    </source>
</evidence>
<feature type="chain" id="PRO_5015349754" description="Thioredoxin domain-containing protein" evidence="1">
    <location>
        <begin position="23"/>
        <end position="133"/>
    </location>
</feature>
<dbReference type="InterPro" id="IPR013766">
    <property type="entry name" value="Thioredoxin_domain"/>
</dbReference>
<dbReference type="Pfam" id="PF00085">
    <property type="entry name" value="Thioredoxin"/>
    <property type="match status" value="1"/>
</dbReference>
<evidence type="ECO:0000256" key="1">
    <source>
        <dbReference type="SAM" id="SignalP"/>
    </source>
</evidence>
<keyword evidence="4" id="KW-1185">Reference proteome</keyword>
<dbReference type="Proteomes" id="UP000244880">
    <property type="component" value="Unassembled WGS sequence"/>
</dbReference>
<organism evidence="3 4">
    <name type="scientific">Ascidiaceihabitans donghaensis</name>
    <dbReference type="NCBI Taxonomy" id="1510460"/>
    <lineage>
        <taxon>Bacteria</taxon>
        <taxon>Pseudomonadati</taxon>
        <taxon>Pseudomonadota</taxon>
        <taxon>Alphaproteobacteria</taxon>
        <taxon>Rhodobacterales</taxon>
        <taxon>Paracoccaceae</taxon>
        <taxon>Ascidiaceihabitans</taxon>
    </lineage>
</organism>
<sequence>MNRRAFCLLSVSALALPHTAMAYSSVTFRADEWSELRKSDQTLVLNFRAKWSLTCQIKLEMIAKLIAENPGYGRLTFVDIDWDTFGQSQMTQRMKVTRRSTLVVMKGGQEVARIVNEPYERKMRAFLDQALAA</sequence>
<dbReference type="RefSeq" id="WP_108826856.1">
    <property type="nucleotide sequence ID" value="NZ_OMOR01000001.1"/>
</dbReference>
<dbReference type="CDD" id="cd02947">
    <property type="entry name" value="TRX_family"/>
    <property type="match status" value="1"/>
</dbReference>
<accession>A0A2R8B8Z8</accession>
<gene>
    <name evidence="3" type="ORF">ASD8599_00253</name>
</gene>
<dbReference type="SUPFAM" id="SSF52833">
    <property type="entry name" value="Thioredoxin-like"/>
    <property type="match status" value="1"/>
</dbReference>
<reference evidence="3 4" key="1">
    <citation type="submission" date="2018-03" db="EMBL/GenBank/DDBJ databases">
        <authorList>
            <person name="Keele B.F."/>
        </authorList>
    </citation>
    <scope>NUCLEOTIDE SEQUENCE [LARGE SCALE GENOMIC DNA]</scope>
    <source>
        <strain evidence="3 4">CECT 8599</strain>
    </source>
</reference>
<feature type="domain" description="Thioredoxin" evidence="2">
    <location>
        <begin position="32"/>
        <end position="128"/>
    </location>
</feature>
<name>A0A2R8B8Z8_9RHOB</name>
<evidence type="ECO:0000313" key="4">
    <source>
        <dbReference type="Proteomes" id="UP000244880"/>
    </source>
</evidence>
<evidence type="ECO:0000313" key="3">
    <source>
        <dbReference type="EMBL" id="SPH19527.1"/>
    </source>
</evidence>
<dbReference type="EMBL" id="OMOR01000001">
    <property type="protein sequence ID" value="SPH19527.1"/>
    <property type="molecule type" value="Genomic_DNA"/>
</dbReference>
<proteinExistence type="predicted"/>
<feature type="signal peptide" evidence="1">
    <location>
        <begin position="1"/>
        <end position="22"/>
    </location>
</feature>
<dbReference type="InterPro" id="IPR036249">
    <property type="entry name" value="Thioredoxin-like_sf"/>
</dbReference>
<dbReference type="OrthoDB" id="7950124at2"/>
<dbReference type="AlphaFoldDB" id="A0A2R8B8Z8"/>
<dbReference type="Gene3D" id="3.40.30.10">
    <property type="entry name" value="Glutaredoxin"/>
    <property type="match status" value="1"/>
</dbReference>
<protein>
    <recommendedName>
        <fullName evidence="2">Thioredoxin domain-containing protein</fullName>
    </recommendedName>
</protein>
<keyword evidence="1" id="KW-0732">Signal</keyword>